<dbReference type="GO" id="GO:0005886">
    <property type="term" value="C:plasma membrane"/>
    <property type="evidence" value="ECO:0007669"/>
    <property type="project" value="TreeGrafter"/>
</dbReference>
<evidence type="ECO:0000313" key="4">
    <source>
        <dbReference type="Proteomes" id="UP000501346"/>
    </source>
</evidence>
<evidence type="ECO:0000256" key="1">
    <source>
        <dbReference type="SAM" id="Phobius"/>
    </source>
</evidence>
<dbReference type="GO" id="GO:0008104">
    <property type="term" value="P:intracellular protein localization"/>
    <property type="evidence" value="ECO:0007669"/>
    <property type="project" value="TreeGrafter"/>
</dbReference>
<dbReference type="InterPro" id="IPR036305">
    <property type="entry name" value="RGS_sf"/>
</dbReference>
<evidence type="ECO:0000259" key="2">
    <source>
        <dbReference type="SMART" id="SM00315"/>
    </source>
</evidence>
<dbReference type="AlphaFoldDB" id="A0A6C1E043"/>
<dbReference type="SUPFAM" id="SSF48097">
    <property type="entry name" value="Regulator of G-protein signaling, RGS"/>
    <property type="match status" value="1"/>
</dbReference>
<accession>A0A6C1E043</accession>
<keyword evidence="1" id="KW-1133">Transmembrane helix</keyword>
<name>A0A6C1E043_SACPS</name>
<feature type="transmembrane region" description="Helical" evidence="1">
    <location>
        <begin position="332"/>
        <end position="353"/>
    </location>
</feature>
<feature type="transmembrane region" description="Helical" evidence="1">
    <location>
        <begin position="408"/>
        <end position="430"/>
    </location>
</feature>
<feature type="transmembrane region" description="Helical" evidence="1">
    <location>
        <begin position="298"/>
        <end position="320"/>
    </location>
</feature>
<keyword evidence="4" id="KW-1185">Reference proteome</keyword>
<dbReference type="InterPro" id="IPR052246">
    <property type="entry name" value="Cell_Polariz_PKAAnc"/>
</dbReference>
<reference evidence="3 4" key="1">
    <citation type="journal article" date="2019" name="BMC Genomics">
        <title>Chromosome level assembly and comparative genome analysis confirm lager-brewing yeasts originated from a single hybridization.</title>
        <authorList>
            <person name="Salazar A.N."/>
            <person name="Gorter de Vries A.R."/>
            <person name="van den Broek M."/>
            <person name="Brouwers N."/>
            <person name="de la Torre Cortes P."/>
            <person name="Kuijpers N.G.A."/>
            <person name="Daran J.G."/>
            <person name="Abeel T."/>
        </authorList>
    </citation>
    <scope>NUCLEOTIDE SEQUENCE [LARGE SCALE GENOMIC DNA]</scope>
    <source>
        <strain evidence="3 4">CBS 1483</strain>
    </source>
</reference>
<proteinExistence type="predicted"/>
<organism evidence="3 4">
    <name type="scientific">Saccharomyces pastorianus</name>
    <name type="common">Lager yeast</name>
    <name type="synonym">Saccharomyces cerevisiae x Saccharomyces eubayanus</name>
    <dbReference type="NCBI Taxonomy" id="27292"/>
    <lineage>
        <taxon>Eukaryota</taxon>
        <taxon>Fungi</taxon>
        <taxon>Dikarya</taxon>
        <taxon>Ascomycota</taxon>
        <taxon>Saccharomycotina</taxon>
        <taxon>Saccharomycetes</taxon>
        <taxon>Saccharomycetales</taxon>
        <taxon>Saccharomycetaceae</taxon>
        <taxon>Saccharomyces</taxon>
    </lineage>
</organism>
<dbReference type="EMBL" id="CP048996">
    <property type="protein sequence ID" value="QID82622.1"/>
    <property type="molecule type" value="Genomic_DNA"/>
</dbReference>
<dbReference type="Gene3D" id="1.10.167.10">
    <property type="entry name" value="Regulator of G-protein Signalling 4, domain 2"/>
    <property type="match status" value="1"/>
</dbReference>
<protein>
    <submittedName>
        <fullName evidence="3">Bud site selection protein, Revert to axial protein 1</fullName>
    </submittedName>
</protein>
<dbReference type="InterPro" id="IPR016137">
    <property type="entry name" value="RGS"/>
</dbReference>
<keyword evidence="1" id="KW-0812">Transmembrane</keyword>
<feature type="domain" description="RGS" evidence="2">
    <location>
        <begin position="28"/>
        <end position="257"/>
    </location>
</feature>
<sequence length="435" mass="50068">MKEELSKVSSMQNFEMIQRERLPTLYEVLIQRTSQPVDLWTFYTFLSQFPYAINYLDFWVDLMTHTRLCKNYIELVRKSLINFPQEQQQNGSTSTATLDLLNALIKEGHLDPEAPDKLLENSGPDVPFSPKLNELLGDWKHQSGIGQEALRNEDVALIVDEIMKRRSQQDGKPQITTKQLLHSAVGLCNTYLVSPEQSERYLSNIPMETRNRIIESVQIERKYDIEIFDDLKNLTYQFLEMDCFPKFLSRVALHNIHDEISDWRFHSVGVTNEKSNRSRGQTHISRSPFSNHTSISRIGFGLLWLGIGFWIGYVLIFLAYSRAIRVVTVVPFTLGCYCIVCGMYQVDIVYSWFGVTQRLLHRHKNAGNDEGDASSGTDHVPMILAVFGGRRRLTRIEHPFTRQLLRKRGLWCLLLVVGATAAFTVIFSCVPGRRV</sequence>
<dbReference type="SMART" id="SM00315">
    <property type="entry name" value="RGS"/>
    <property type="match status" value="1"/>
</dbReference>
<dbReference type="InterPro" id="IPR044926">
    <property type="entry name" value="RGS_subdomain_2"/>
</dbReference>
<dbReference type="PANTHER" id="PTHR13155">
    <property type="entry name" value="A-KINASE ANCHOR PROTEINS"/>
    <property type="match status" value="1"/>
</dbReference>
<gene>
    <name evidence="3" type="primary">RAX1_1</name>
    <name evidence="3" type="ORF">GRS66_005050</name>
</gene>
<evidence type="ECO:0000313" key="3">
    <source>
        <dbReference type="EMBL" id="QID82622.1"/>
    </source>
</evidence>
<dbReference type="Proteomes" id="UP000501346">
    <property type="component" value="Chromosome ScXV-ScXI"/>
</dbReference>
<dbReference type="PANTHER" id="PTHR13155:SF1">
    <property type="entry name" value="A-KINASE ANCHOR PROTEIN 10, MITOCHONDRIAL"/>
    <property type="match status" value="1"/>
</dbReference>
<keyword evidence="1" id="KW-0472">Membrane</keyword>
<dbReference type="OrthoDB" id="5584247at2759"/>